<dbReference type="InterPro" id="IPR004803">
    <property type="entry name" value="TGT"/>
</dbReference>
<evidence type="ECO:0000256" key="1">
    <source>
        <dbReference type="ARBA" id="ARBA00022676"/>
    </source>
</evidence>
<dbReference type="InterPro" id="IPR002616">
    <property type="entry name" value="tRNA_ribo_trans-like"/>
</dbReference>
<dbReference type="GO" id="GO:0016757">
    <property type="term" value="F:glycosyltransferase activity"/>
    <property type="evidence" value="ECO:0007669"/>
    <property type="project" value="UniProtKB-KW"/>
</dbReference>
<comment type="pathway">
    <text evidence="4">tRNA modification; tRNA-queuosine biosynthesis.</text>
</comment>
<accession>A0ABW4ZEI6</accession>
<proteinExistence type="inferred from homology"/>
<feature type="binding site" evidence="4">
    <location>
        <position position="234"/>
    </location>
    <ligand>
        <name>substrate</name>
    </ligand>
</feature>
<keyword evidence="4" id="KW-0671">Queuosine biosynthesis</keyword>
<comment type="function">
    <text evidence="4">Catalyzes the base-exchange of a guanine (G) residue with the queuine precursor 7-aminomethyl-7-deazaguanine (PreQ1) at position 34 (anticodon wobble position) in tRNAs with GU(N) anticodons (tRNA-Asp, -Asn, -His and -Tyr). Catalysis occurs through a double-displacement mechanism. The nucleophile active site attacks the C1' of nucleotide 34 to detach the guanine base from the RNA, forming a covalent enzyme-RNA intermediate. The proton acceptor active site deprotonates the incoming PreQ1, allowing a nucleophilic attack on the C1' of the ribose to form the product. After dissociation, two additional enzymatic reactions on the tRNA convert PreQ1 to queuine (Q), resulting in the hypermodified nucleoside queuosine (7-(((4,5-cis-dihydroxy-2-cyclopenten-1-yl)amino)methyl)-7-deazaguanosine).</text>
</comment>
<feature type="binding site" evidence="4">
    <location>
        <position position="207"/>
    </location>
    <ligand>
        <name>substrate</name>
    </ligand>
</feature>
<dbReference type="HAMAP" id="MF_00168">
    <property type="entry name" value="Q_tRNA_Tgt"/>
    <property type="match status" value="1"/>
</dbReference>
<evidence type="ECO:0000256" key="3">
    <source>
        <dbReference type="ARBA" id="ARBA00022694"/>
    </source>
</evidence>
<keyword evidence="7" id="KW-1185">Reference proteome</keyword>
<comment type="subunit">
    <text evidence="4">Homodimer. Within each dimer, one monomer is responsible for RNA recognition and catalysis, while the other monomer binds to the replacement base PreQ1.</text>
</comment>
<feature type="binding site" evidence="4">
    <location>
        <position position="144"/>
    </location>
    <ligand>
        <name>substrate</name>
    </ligand>
</feature>
<feature type="active site" description="Nucleophile" evidence="4">
    <location>
        <position position="284"/>
    </location>
</feature>
<evidence type="ECO:0000256" key="2">
    <source>
        <dbReference type="ARBA" id="ARBA00022679"/>
    </source>
</evidence>
<gene>
    <name evidence="4 6" type="primary">tgt</name>
    <name evidence="6" type="ORF">ACFSW8_13570</name>
</gene>
<feature type="region of interest" description="RNA binding; important for wobble base 34 recognition" evidence="4">
    <location>
        <begin position="289"/>
        <end position="293"/>
    </location>
</feature>
<sequence length="389" mass="43790">MFKLLKTDDKTKARRGQLTTAHGVIQTPIFMPVGTQGTVKTLHPDDLVDLGSQIILGNTYHLNLRPGLDVIRAAQGLHKFSSWDMPILTDSGGFQVWSLAKLRKISEEGVAFANHLDGSKMMLSPESSMEIQATLGSDIAMLFDECPPYPCDEKYAADSLALTTRWAKRCKQWHEENRSSIVPWQLDNSLIANPTEVSRQLAFGIVQGSTYADLREQSAKELIEIGFDGYAVGGISVGEPEYEMIRAIDNAVPHLPQDKPRYAMGLGTPPQMLEMIARGVDMFDCVMPTRVARHGLAFTHDGPIHIKNKEFELDQRPLTETTHPSVARFSRSYIRHLWRAKEMLALRLLSFHNLHFYLQLMEQAREAIDNGNFTEFKDAFIARYTANSK</sequence>
<dbReference type="Proteomes" id="UP001597389">
    <property type="component" value="Unassembled WGS sequence"/>
</dbReference>
<feature type="active site" description="Proton acceptor" evidence="4">
    <location>
        <position position="90"/>
    </location>
</feature>
<evidence type="ECO:0000259" key="5">
    <source>
        <dbReference type="Pfam" id="PF01702"/>
    </source>
</evidence>
<keyword evidence="2 4" id="KW-0808">Transferase</keyword>
<dbReference type="Gene3D" id="3.20.20.105">
    <property type="entry name" value="Queuine tRNA-ribosyltransferase-like"/>
    <property type="match status" value="1"/>
</dbReference>
<dbReference type="PANTHER" id="PTHR46499">
    <property type="entry name" value="QUEUINE TRNA-RIBOSYLTRANSFERASE"/>
    <property type="match status" value="1"/>
</dbReference>
<evidence type="ECO:0000313" key="7">
    <source>
        <dbReference type="Proteomes" id="UP001597389"/>
    </source>
</evidence>
<keyword evidence="3 4" id="KW-0819">tRNA processing</keyword>
<reference evidence="7" key="1">
    <citation type="journal article" date="2019" name="Int. J. Syst. Evol. Microbiol.">
        <title>The Global Catalogue of Microorganisms (GCM) 10K type strain sequencing project: providing services to taxonomists for standard genome sequencing and annotation.</title>
        <authorList>
            <consortium name="The Broad Institute Genomics Platform"/>
            <consortium name="The Broad Institute Genome Sequencing Center for Infectious Disease"/>
            <person name="Wu L."/>
            <person name="Ma J."/>
        </authorList>
    </citation>
    <scope>NUCLEOTIDE SEQUENCE [LARGE SCALE GENOMIC DNA]</scope>
    <source>
        <strain evidence="7">CCUG 57942</strain>
    </source>
</reference>
<dbReference type="EMBL" id="JBHUJB010000061">
    <property type="protein sequence ID" value="MFD2159931.1"/>
    <property type="molecule type" value="Genomic_DNA"/>
</dbReference>
<comment type="catalytic activity">
    <reaction evidence="4">
        <text>7-aminomethyl-7-carbaguanine + guanosine(34) in tRNA = 7-aminomethyl-7-carbaguanosine(34) in tRNA + guanine</text>
        <dbReference type="Rhea" id="RHEA:24104"/>
        <dbReference type="Rhea" id="RHEA-COMP:10341"/>
        <dbReference type="Rhea" id="RHEA-COMP:10342"/>
        <dbReference type="ChEBI" id="CHEBI:16235"/>
        <dbReference type="ChEBI" id="CHEBI:58703"/>
        <dbReference type="ChEBI" id="CHEBI:74269"/>
        <dbReference type="ChEBI" id="CHEBI:82833"/>
        <dbReference type="EC" id="2.4.2.29"/>
    </reaction>
</comment>
<feature type="domain" description="tRNA-guanine(15) transglycosylase-like" evidence="5">
    <location>
        <begin position="11"/>
        <end position="385"/>
    </location>
</feature>
<dbReference type="PANTHER" id="PTHR46499:SF1">
    <property type="entry name" value="QUEUINE TRNA-RIBOSYLTRANSFERASE"/>
    <property type="match status" value="1"/>
</dbReference>
<protein>
    <recommendedName>
        <fullName evidence="4">Queuine tRNA-ribosyltransferase</fullName>
        <ecNumber evidence="4">2.4.2.29</ecNumber>
    </recommendedName>
    <alternativeName>
        <fullName evidence="4">Guanine insertion enzyme</fullName>
    </alternativeName>
    <alternativeName>
        <fullName evidence="4">tRNA-guanine transglycosylase</fullName>
    </alternativeName>
</protein>
<dbReference type="NCBIfam" id="TIGR00430">
    <property type="entry name" value="Q_tRNA_tgt"/>
    <property type="match status" value="1"/>
</dbReference>
<dbReference type="RefSeq" id="WP_377088882.1">
    <property type="nucleotide sequence ID" value="NZ_JBHSJL010000014.1"/>
</dbReference>
<name>A0ABW4ZEI6_9BACT</name>
<comment type="caution">
    <text evidence="6">The sequence shown here is derived from an EMBL/GenBank/DDBJ whole genome shotgun (WGS) entry which is preliminary data.</text>
</comment>
<keyword evidence="1 4" id="KW-0328">Glycosyltransferase</keyword>
<comment type="caution">
    <text evidence="4">Lacks conserved residue(s) required for the propagation of feature annotation.</text>
</comment>
<feature type="binding site" evidence="4">
    <location>
        <begin position="90"/>
        <end position="94"/>
    </location>
    <ligand>
        <name>substrate</name>
    </ligand>
</feature>
<dbReference type="SUPFAM" id="SSF51713">
    <property type="entry name" value="tRNA-guanine transglycosylase"/>
    <property type="match status" value="1"/>
</dbReference>
<dbReference type="EC" id="2.4.2.29" evidence="4"/>
<comment type="similarity">
    <text evidence="4">Belongs to the queuine tRNA-ribosyltransferase family.</text>
</comment>
<dbReference type="NCBIfam" id="TIGR00449">
    <property type="entry name" value="tgt_general"/>
    <property type="match status" value="1"/>
</dbReference>
<dbReference type="InterPro" id="IPR036511">
    <property type="entry name" value="TGT-like_sf"/>
</dbReference>
<organism evidence="6 7">
    <name type="scientific">Rubritalea tangerina</name>
    <dbReference type="NCBI Taxonomy" id="430798"/>
    <lineage>
        <taxon>Bacteria</taxon>
        <taxon>Pseudomonadati</taxon>
        <taxon>Verrucomicrobiota</taxon>
        <taxon>Verrucomicrobiia</taxon>
        <taxon>Verrucomicrobiales</taxon>
        <taxon>Rubritaleaceae</taxon>
        <taxon>Rubritalea</taxon>
    </lineage>
</organism>
<evidence type="ECO:0000256" key="4">
    <source>
        <dbReference type="HAMAP-Rule" id="MF_00168"/>
    </source>
</evidence>
<dbReference type="InterPro" id="IPR050076">
    <property type="entry name" value="ArchSynthase1/Queuine_TRR"/>
</dbReference>
<evidence type="ECO:0000313" key="6">
    <source>
        <dbReference type="EMBL" id="MFD2159931.1"/>
    </source>
</evidence>
<dbReference type="Pfam" id="PF01702">
    <property type="entry name" value="TGT"/>
    <property type="match status" value="1"/>
</dbReference>